<dbReference type="Gene3D" id="1.10.1660.10">
    <property type="match status" value="1"/>
</dbReference>
<dbReference type="InterPro" id="IPR009061">
    <property type="entry name" value="DNA-bd_dom_put_sf"/>
</dbReference>
<evidence type="ECO:0000256" key="1">
    <source>
        <dbReference type="SAM" id="Coils"/>
    </source>
</evidence>
<sequence>MTELLSIKDISQEIGIPQSTLRYYRDLFMDYLPATGEGKKKRFYPEAVEVFQAIAKGMHQNKNADDIARDLNRRFARFIEVDTESQDGSATAPQEEELAQSQALSPIAQVEGSTIMAVIASQNQALQQIAATISIVNGQQEELHDLRQEVSKLEERMEAELTEHFQLVDARLQQLAEEKEPTKPKSFWQRLFS</sequence>
<gene>
    <name evidence="3" type="ORF">KL86SPO_30150</name>
</gene>
<evidence type="ECO:0000313" key="3">
    <source>
        <dbReference type="EMBL" id="SCM79904.1"/>
    </source>
</evidence>
<dbReference type="SUPFAM" id="SSF46955">
    <property type="entry name" value="Putative DNA-binding domain"/>
    <property type="match status" value="1"/>
</dbReference>
<reference evidence="3" key="1">
    <citation type="submission" date="2016-08" db="EMBL/GenBank/DDBJ databases">
        <authorList>
            <person name="Seilhamer J.J."/>
        </authorList>
    </citation>
    <scope>NUCLEOTIDE SEQUENCE</scope>
    <source>
        <strain evidence="3">86</strain>
    </source>
</reference>
<feature type="domain" description="HTH merR-type" evidence="2">
    <location>
        <begin position="6"/>
        <end position="69"/>
    </location>
</feature>
<keyword evidence="1" id="KW-0175">Coiled coil</keyword>
<organism evidence="3">
    <name type="scientific">uncultured Sporomusa sp</name>
    <dbReference type="NCBI Taxonomy" id="307249"/>
    <lineage>
        <taxon>Bacteria</taxon>
        <taxon>Bacillati</taxon>
        <taxon>Bacillota</taxon>
        <taxon>Negativicutes</taxon>
        <taxon>Selenomonadales</taxon>
        <taxon>Sporomusaceae</taxon>
        <taxon>Sporomusa</taxon>
        <taxon>environmental samples</taxon>
    </lineage>
</organism>
<dbReference type="Pfam" id="PF13411">
    <property type="entry name" value="MerR_1"/>
    <property type="match status" value="1"/>
</dbReference>
<dbReference type="EMBL" id="FMJE01000003">
    <property type="protein sequence ID" value="SCM79904.1"/>
    <property type="molecule type" value="Genomic_DNA"/>
</dbReference>
<protein>
    <submittedName>
        <fullName evidence="3">MerR HTH family regulatory protein</fullName>
    </submittedName>
</protein>
<proteinExistence type="predicted"/>
<dbReference type="GO" id="GO:0003677">
    <property type="term" value="F:DNA binding"/>
    <property type="evidence" value="ECO:0007669"/>
    <property type="project" value="InterPro"/>
</dbReference>
<accession>A0A212LQP3</accession>
<dbReference type="RefSeq" id="WP_288183611.1">
    <property type="nucleotide sequence ID" value="NZ_LT608335.1"/>
</dbReference>
<dbReference type="GO" id="GO:0006355">
    <property type="term" value="P:regulation of DNA-templated transcription"/>
    <property type="evidence" value="ECO:0007669"/>
    <property type="project" value="InterPro"/>
</dbReference>
<feature type="coiled-coil region" evidence="1">
    <location>
        <begin position="136"/>
        <end position="163"/>
    </location>
</feature>
<dbReference type="AlphaFoldDB" id="A0A212LQP3"/>
<name>A0A212LQP3_9FIRM</name>
<dbReference type="InterPro" id="IPR000551">
    <property type="entry name" value="MerR-type_HTH_dom"/>
</dbReference>
<evidence type="ECO:0000259" key="2">
    <source>
        <dbReference type="Pfam" id="PF13411"/>
    </source>
</evidence>